<comment type="caution">
    <text evidence="2">The sequence shown here is derived from an EMBL/GenBank/DDBJ whole genome shotgun (WGS) entry which is preliminary data.</text>
</comment>
<feature type="region of interest" description="Disordered" evidence="1">
    <location>
        <begin position="1"/>
        <end position="40"/>
    </location>
</feature>
<evidence type="ECO:0000256" key="1">
    <source>
        <dbReference type="SAM" id="MobiDB-lite"/>
    </source>
</evidence>
<feature type="compositionally biased region" description="Polar residues" evidence="1">
    <location>
        <begin position="1"/>
        <end position="10"/>
    </location>
</feature>
<name>A0A8H3H6S4_9AGAM</name>
<dbReference type="Proteomes" id="UP000663888">
    <property type="component" value="Unassembled WGS sequence"/>
</dbReference>
<feature type="compositionally biased region" description="Basic and acidic residues" evidence="1">
    <location>
        <begin position="13"/>
        <end position="31"/>
    </location>
</feature>
<organism evidence="2 3">
    <name type="scientific">Rhizoctonia solani</name>
    <dbReference type="NCBI Taxonomy" id="456999"/>
    <lineage>
        <taxon>Eukaryota</taxon>
        <taxon>Fungi</taxon>
        <taxon>Dikarya</taxon>
        <taxon>Basidiomycota</taxon>
        <taxon>Agaricomycotina</taxon>
        <taxon>Agaricomycetes</taxon>
        <taxon>Cantharellales</taxon>
        <taxon>Ceratobasidiaceae</taxon>
        <taxon>Rhizoctonia</taxon>
    </lineage>
</organism>
<gene>
    <name evidence="2" type="ORF">RDB_LOCUS153734</name>
</gene>
<protein>
    <submittedName>
        <fullName evidence="2">Uncharacterized protein</fullName>
    </submittedName>
</protein>
<accession>A0A8H3H6S4</accession>
<sequence length="355" mass="39316">MPAKRTNSPSAPKKSEKPYDKPEKTLKDERVVPTLKPSTSPNWQARYQEWSNHLPEGEKAKRCIDKWCLLPPYDHSITEDQWELYYKERSALDGINTFGSDASSSVLPRELRPPLRVLEDASANLAATIYGSVLAEASKIAIARTLRGSLYITEADGQEGWQAPGSIRLLESGPPLTLDIVIYSFDYRESDFFGLLVAISNGVGDIDVENPGKCKALEEDGSPRPESVEVFAWNGGNTVGAATATEISSFEPTLFGSTSWLSPLKLHNLLLAASTCSHYDDIFQELELGIEIASSRKFKFFEGETAGDELSSIETSLYKKLRQQMLGREGDGLEEDDDDQPGCVPERLLLLARHK</sequence>
<evidence type="ECO:0000313" key="3">
    <source>
        <dbReference type="Proteomes" id="UP000663888"/>
    </source>
</evidence>
<dbReference type="EMBL" id="CAJMWX010001664">
    <property type="protein sequence ID" value="CAE6501403.1"/>
    <property type="molecule type" value="Genomic_DNA"/>
</dbReference>
<proteinExistence type="predicted"/>
<dbReference type="AlphaFoldDB" id="A0A8H3H6S4"/>
<evidence type="ECO:0000313" key="2">
    <source>
        <dbReference type="EMBL" id="CAE6501403.1"/>
    </source>
</evidence>
<reference evidence="2" key="1">
    <citation type="submission" date="2021-01" db="EMBL/GenBank/DDBJ databases">
        <authorList>
            <person name="Kaushik A."/>
        </authorList>
    </citation>
    <scope>NUCLEOTIDE SEQUENCE</scope>
    <source>
        <strain evidence="2">AG4-R118</strain>
    </source>
</reference>